<reference evidence="1 2" key="1">
    <citation type="submission" date="2019-03" db="EMBL/GenBank/DDBJ databases">
        <title>Genomic Encyclopedia of Type Strains, Phase III (KMG-III): the genomes of soil and plant-associated and newly described type strains.</title>
        <authorList>
            <person name="Whitman W."/>
        </authorList>
    </citation>
    <scope>NUCLEOTIDE SEQUENCE [LARGE SCALE GENOMIC DNA]</scope>
    <source>
        <strain evidence="1 2">CGMCC 1.12801</strain>
    </source>
</reference>
<evidence type="ECO:0000313" key="2">
    <source>
        <dbReference type="Proteomes" id="UP000294752"/>
    </source>
</evidence>
<proteinExistence type="predicted"/>
<dbReference type="Proteomes" id="UP000294752">
    <property type="component" value="Unassembled WGS sequence"/>
</dbReference>
<dbReference type="OrthoDB" id="998155at2"/>
<protein>
    <submittedName>
        <fullName evidence="1">Uncharacterized protein</fullName>
    </submittedName>
</protein>
<name>A0A4R7D2V4_9SPHI</name>
<dbReference type="EMBL" id="SNZV01000003">
    <property type="protein sequence ID" value="TDS14757.1"/>
    <property type="molecule type" value="Genomic_DNA"/>
</dbReference>
<dbReference type="RefSeq" id="WP_133639797.1">
    <property type="nucleotide sequence ID" value="NZ_SNZV01000003.1"/>
</dbReference>
<dbReference type="AlphaFoldDB" id="A0A4R7D2V4"/>
<evidence type="ECO:0000313" key="1">
    <source>
        <dbReference type="EMBL" id="TDS14757.1"/>
    </source>
</evidence>
<keyword evidence="2" id="KW-1185">Reference proteome</keyword>
<comment type="caution">
    <text evidence="1">The sequence shown here is derived from an EMBL/GenBank/DDBJ whole genome shotgun (WGS) entry which is preliminary data.</text>
</comment>
<organism evidence="1 2">
    <name type="scientific">Sphingobacterium paludis</name>
    <dbReference type="NCBI Taxonomy" id="1476465"/>
    <lineage>
        <taxon>Bacteria</taxon>
        <taxon>Pseudomonadati</taxon>
        <taxon>Bacteroidota</taxon>
        <taxon>Sphingobacteriia</taxon>
        <taxon>Sphingobacteriales</taxon>
        <taxon>Sphingobacteriaceae</taxon>
        <taxon>Sphingobacterium</taxon>
    </lineage>
</organism>
<gene>
    <name evidence="1" type="ORF">B0I21_103256</name>
</gene>
<sequence>MDKLTLEHISPYLAYGLRVLRPDGKTVLQVEGTANGLLILMEPNQSSNTYGDFLGNKPILRPLSDLTKEIEHNGEIKTKIEFLVLETDTYCDAYQEWLESFLDNPEQSRIVQAPYEVFNELVKEHFDVFGLIAAGLAVDMNTLEGGSSNG</sequence>
<accession>A0A4R7D2V4</accession>